<protein>
    <submittedName>
        <fullName evidence="1">Uncharacterized protein</fullName>
    </submittedName>
</protein>
<gene>
    <name evidence="1" type="ORF">B296_00000244</name>
</gene>
<organism evidence="1 2">
    <name type="scientific">Ensete ventricosum</name>
    <name type="common">Abyssinian banana</name>
    <name type="synonym">Musa ensete</name>
    <dbReference type="NCBI Taxonomy" id="4639"/>
    <lineage>
        <taxon>Eukaryota</taxon>
        <taxon>Viridiplantae</taxon>
        <taxon>Streptophyta</taxon>
        <taxon>Embryophyta</taxon>
        <taxon>Tracheophyta</taxon>
        <taxon>Spermatophyta</taxon>
        <taxon>Magnoliopsida</taxon>
        <taxon>Liliopsida</taxon>
        <taxon>Zingiberales</taxon>
        <taxon>Musaceae</taxon>
        <taxon>Ensete</taxon>
    </lineage>
</organism>
<dbReference type="EMBL" id="AMZH03000590">
    <property type="protein sequence ID" value="RRT82952.1"/>
    <property type="molecule type" value="Genomic_DNA"/>
</dbReference>
<name>A0A427B3A3_ENSVE</name>
<dbReference type="PANTHER" id="PTHR35995:SF1">
    <property type="entry name" value="OS04G0690500 PROTEIN"/>
    <property type="match status" value="1"/>
</dbReference>
<comment type="caution">
    <text evidence="1">The sequence shown here is derived from an EMBL/GenBank/DDBJ whole genome shotgun (WGS) entry which is preliminary data.</text>
</comment>
<dbReference type="PANTHER" id="PTHR35995">
    <property type="entry name" value="OS04G0690500 PROTEIN"/>
    <property type="match status" value="1"/>
</dbReference>
<accession>A0A427B3A3</accession>
<proteinExistence type="predicted"/>
<dbReference type="AlphaFoldDB" id="A0A427B3A3"/>
<evidence type="ECO:0000313" key="1">
    <source>
        <dbReference type="EMBL" id="RRT82952.1"/>
    </source>
</evidence>
<reference evidence="1 2" key="1">
    <citation type="journal article" date="2014" name="Agronomy (Basel)">
        <title>A Draft Genome Sequence for Ensete ventricosum, the Drought-Tolerant Tree Against Hunger.</title>
        <authorList>
            <person name="Harrison J."/>
            <person name="Moore K.A."/>
            <person name="Paszkiewicz K."/>
            <person name="Jones T."/>
            <person name="Grant M."/>
            <person name="Ambacheew D."/>
            <person name="Muzemil S."/>
            <person name="Studholme D.J."/>
        </authorList>
    </citation>
    <scope>NUCLEOTIDE SEQUENCE [LARGE SCALE GENOMIC DNA]</scope>
</reference>
<sequence>MAMNDHGEEKAYCDFHPTESVVGICALCLKERLLVLASEQRHHPLPRKTNRSFRVLRRKRIIRLPKVFALGPFLNLLELRYQRTKDDSDDEGSIASHEGTPLYCCPFDDDGHASWDSEGGDNTAEIDESRRMEEQMEHDNALKWKKRIGQLLRVARWKRPDGDLHGGAKGRRVWMRSLTRRRSTNAY</sequence>
<dbReference type="Proteomes" id="UP000287651">
    <property type="component" value="Unassembled WGS sequence"/>
</dbReference>
<evidence type="ECO:0000313" key="2">
    <source>
        <dbReference type="Proteomes" id="UP000287651"/>
    </source>
</evidence>
<dbReference type="InterPro" id="IPR008004">
    <property type="entry name" value="OCTOPUS-like"/>
</dbReference>
<dbReference type="Pfam" id="PF05340">
    <property type="entry name" value="DUF740"/>
    <property type="match status" value="1"/>
</dbReference>